<dbReference type="PATRIC" id="fig|1300347.3.peg.1156"/>
<feature type="transmembrane region" description="Helical" evidence="1">
    <location>
        <begin position="37"/>
        <end position="55"/>
    </location>
</feature>
<keyword evidence="1" id="KW-0812">Transmembrane</keyword>
<dbReference type="RefSeq" id="WP_068114437.1">
    <property type="nucleotide sequence ID" value="NZ_CP015079.1"/>
</dbReference>
<dbReference type="Proteomes" id="UP000077868">
    <property type="component" value="Chromosome"/>
</dbReference>
<dbReference type="EMBL" id="CP015079">
    <property type="protein sequence ID" value="ANH37597.1"/>
    <property type="molecule type" value="Genomic_DNA"/>
</dbReference>
<evidence type="ECO:0000313" key="3">
    <source>
        <dbReference type="Proteomes" id="UP000077868"/>
    </source>
</evidence>
<dbReference type="KEGG" id="ndk:I601_1155"/>
<keyword evidence="1" id="KW-1133">Transmembrane helix</keyword>
<sequence length="171" mass="17238">MTTYLIIAVLGLLVLLVSLVVGDLLDGALDALAGDTFSSAVIGAFLAALGFGGALAEGLGAPVPVSLPAGAVAGVGFGWFAAWLTRLLRSDTSGSTPRTDDTLGREGVVVTAIPADGYGTVKVLVGGHAMRLNARLDTDHPIPVEPGTRVHVTGAISPTAVTVAPTWRELG</sequence>
<feature type="transmembrane region" description="Helical" evidence="1">
    <location>
        <begin position="67"/>
        <end position="88"/>
    </location>
</feature>
<keyword evidence="1" id="KW-0472">Membrane</keyword>
<evidence type="ECO:0000313" key="2">
    <source>
        <dbReference type="EMBL" id="ANH37597.1"/>
    </source>
</evidence>
<accession>A0A1A9GH20</accession>
<dbReference type="AlphaFoldDB" id="A0A1A9GH20"/>
<dbReference type="STRING" id="1300347.I601_1155"/>
<feature type="transmembrane region" description="Helical" evidence="1">
    <location>
        <begin position="6"/>
        <end position="25"/>
    </location>
</feature>
<evidence type="ECO:0000256" key="1">
    <source>
        <dbReference type="SAM" id="Phobius"/>
    </source>
</evidence>
<reference evidence="2 3" key="1">
    <citation type="submission" date="2016-03" db="EMBL/GenBank/DDBJ databases">
        <title>Complete genome sequence of a soil Actinobacterium, Nocardioides dokdonensis FR1436.</title>
        <authorList>
            <person name="Kwon S.-K."/>
            <person name="Kim K."/>
            <person name="Kim J.F."/>
        </authorList>
    </citation>
    <scope>NUCLEOTIDE SEQUENCE [LARGE SCALE GENOMIC DNA]</scope>
    <source>
        <strain evidence="2 3">FR1436</strain>
    </source>
</reference>
<name>A0A1A9GH20_9ACTN</name>
<dbReference type="OrthoDB" id="4871596at2"/>
<dbReference type="InterPro" id="IPR012340">
    <property type="entry name" value="NA-bd_OB-fold"/>
</dbReference>
<organism evidence="2 3">
    <name type="scientific">Nocardioides dokdonensis FR1436</name>
    <dbReference type="NCBI Taxonomy" id="1300347"/>
    <lineage>
        <taxon>Bacteria</taxon>
        <taxon>Bacillati</taxon>
        <taxon>Actinomycetota</taxon>
        <taxon>Actinomycetes</taxon>
        <taxon>Propionibacteriales</taxon>
        <taxon>Nocardioidaceae</taxon>
        <taxon>Nocardioides</taxon>
    </lineage>
</organism>
<keyword evidence="3" id="KW-1185">Reference proteome</keyword>
<dbReference type="Gene3D" id="2.40.50.140">
    <property type="entry name" value="Nucleic acid-binding proteins"/>
    <property type="match status" value="1"/>
</dbReference>
<proteinExistence type="predicted"/>
<gene>
    <name evidence="2" type="ORF">I601_1155</name>
</gene>
<protein>
    <submittedName>
        <fullName evidence="2">Uncharacterized protein</fullName>
    </submittedName>
</protein>